<dbReference type="EMBL" id="SISG01000001">
    <property type="protein sequence ID" value="TBN57663.1"/>
    <property type="molecule type" value="Genomic_DNA"/>
</dbReference>
<keyword evidence="1" id="KW-0812">Transmembrane</keyword>
<keyword evidence="1" id="KW-0472">Membrane</keyword>
<proteinExistence type="predicted"/>
<dbReference type="Proteomes" id="UP000294194">
    <property type="component" value="Unassembled WGS sequence"/>
</dbReference>
<evidence type="ECO:0000313" key="2">
    <source>
        <dbReference type="EMBL" id="TBN57663.1"/>
    </source>
</evidence>
<feature type="transmembrane region" description="Helical" evidence="1">
    <location>
        <begin position="7"/>
        <end position="25"/>
    </location>
</feature>
<evidence type="ECO:0000313" key="3">
    <source>
        <dbReference type="Proteomes" id="UP000294194"/>
    </source>
</evidence>
<reference evidence="3" key="1">
    <citation type="submission" date="2019-02" db="EMBL/GenBank/DDBJ databases">
        <title>Glaciihabitans arcticus sp. nov., a psychrotolerant bacterium isolated from polar soil.</title>
        <authorList>
            <person name="Dahal R.H."/>
        </authorList>
    </citation>
    <scope>NUCLEOTIDE SEQUENCE [LARGE SCALE GENOMIC DNA]</scope>
    <source>
        <strain evidence="3">RP-3-7</strain>
    </source>
</reference>
<feature type="transmembrane region" description="Helical" evidence="1">
    <location>
        <begin position="71"/>
        <end position="95"/>
    </location>
</feature>
<comment type="caution">
    <text evidence="2">The sequence shown here is derived from an EMBL/GenBank/DDBJ whole genome shotgun (WGS) entry which is preliminary data.</text>
</comment>
<dbReference type="AlphaFoldDB" id="A0A4Q9GY12"/>
<gene>
    <name evidence="2" type="ORF">EYE40_09830</name>
</gene>
<organism evidence="2 3">
    <name type="scientific">Glaciihabitans arcticus</name>
    <dbReference type="NCBI Taxonomy" id="2668039"/>
    <lineage>
        <taxon>Bacteria</taxon>
        <taxon>Bacillati</taxon>
        <taxon>Actinomycetota</taxon>
        <taxon>Actinomycetes</taxon>
        <taxon>Micrococcales</taxon>
        <taxon>Microbacteriaceae</taxon>
        <taxon>Glaciihabitans</taxon>
    </lineage>
</organism>
<protein>
    <submittedName>
        <fullName evidence="2">Uncharacterized protein</fullName>
    </submittedName>
</protein>
<accession>A0A4Q9GY12</accession>
<keyword evidence="1" id="KW-1133">Transmembrane helix</keyword>
<evidence type="ECO:0000256" key="1">
    <source>
        <dbReference type="SAM" id="Phobius"/>
    </source>
</evidence>
<dbReference type="RefSeq" id="WP_130981774.1">
    <property type="nucleotide sequence ID" value="NZ_SISG01000001.1"/>
</dbReference>
<sequence>MTLKLASVIPVWILAIIGAILVATLADRTSHANGFFAGAGGYLDWLGIVFAILVILTFVVQLLIQRSEGFVSRVVASIVGSLLILAVATAFLVFLPH</sequence>
<keyword evidence="3" id="KW-1185">Reference proteome</keyword>
<feature type="transmembrane region" description="Helical" evidence="1">
    <location>
        <begin position="45"/>
        <end position="64"/>
    </location>
</feature>
<name>A0A4Q9GY12_9MICO</name>